<dbReference type="EMBL" id="JAQIBC010000012">
    <property type="protein sequence ID" value="MDM5264694.1"/>
    <property type="molecule type" value="Genomic_DNA"/>
</dbReference>
<gene>
    <name evidence="1" type="ORF">PF327_10855</name>
</gene>
<comment type="caution">
    <text evidence="1">The sequence shown here is derived from an EMBL/GenBank/DDBJ whole genome shotgun (WGS) entry which is preliminary data.</text>
</comment>
<dbReference type="Proteomes" id="UP001169066">
    <property type="component" value="Unassembled WGS sequence"/>
</dbReference>
<accession>A0ABT7QVW7</accession>
<name>A0ABT7QVW7_9BACT</name>
<evidence type="ECO:0000313" key="1">
    <source>
        <dbReference type="EMBL" id="MDM5264694.1"/>
    </source>
</evidence>
<reference evidence="1" key="1">
    <citation type="submission" date="2023-01" db="EMBL/GenBank/DDBJ databases">
        <title>Sulfurovum sp. XTW-4 genome assembly.</title>
        <authorList>
            <person name="Wang J."/>
        </authorList>
    </citation>
    <scope>NUCLEOTIDE SEQUENCE</scope>
    <source>
        <strain evidence="1">XTW-4</strain>
    </source>
</reference>
<organism evidence="1 2">
    <name type="scientific">Sulfurovum xiamenensis</name>
    <dbReference type="NCBI Taxonomy" id="3019066"/>
    <lineage>
        <taxon>Bacteria</taxon>
        <taxon>Pseudomonadati</taxon>
        <taxon>Campylobacterota</taxon>
        <taxon>Epsilonproteobacteria</taxon>
        <taxon>Campylobacterales</taxon>
        <taxon>Sulfurovaceae</taxon>
        <taxon>Sulfurovum</taxon>
    </lineage>
</organism>
<proteinExistence type="predicted"/>
<dbReference type="RefSeq" id="WP_289402594.1">
    <property type="nucleotide sequence ID" value="NZ_JAQIBC010000012.1"/>
</dbReference>
<dbReference type="Gene3D" id="3.40.1350.10">
    <property type="match status" value="1"/>
</dbReference>
<sequence>MTKHIPIEYEEQHALVQWLTINRIMHFAPVNENNTHKQNRKYAMIAEQKAKAVGKRKGVSDLIVMLPNKILFIEMKRRPKILKSGQRSISHTKVSKEQYDFLTKVNGFEYAEGMVCYGREEAIEFIKSHKEG</sequence>
<keyword evidence="2" id="KW-1185">Reference proteome</keyword>
<protein>
    <submittedName>
        <fullName evidence="1">VRR-NUC domain-containing protein</fullName>
    </submittedName>
</protein>
<evidence type="ECO:0000313" key="2">
    <source>
        <dbReference type="Proteomes" id="UP001169066"/>
    </source>
</evidence>
<dbReference type="InterPro" id="IPR011856">
    <property type="entry name" value="tRNA_endonuc-like_dom_sf"/>
</dbReference>